<name>A0A0R2NN93_9LACO</name>
<accession>A0A0R2NN93</accession>
<comment type="caution">
    <text evidence="2">The sequence shown here is derived from an EMBL/GenBank/DDBJ whole genome shotgun (WGS) entry which is preliminary data.</text>
</comment>
<keyword evidence="1" id="KW-1133">Transmembrane helix</keyword>
<dbReference type="AlphaFoldDB" id="A0A0R2NN93"/>
<reference evidence="2 3" key="1">
    <citation type="journal article" date="2015" name="Genome Announc.">
        <title>Expanding the biotechnology potential of lactobacilli through comparative genomics of 213 strains and associated genera.</title>
        <authorList>
            <person name="Sun Z."/>
            <person name="Harris H.M."/>
            <person name="McCann A."/>
            <person name="Guo C."/>
            <person name="Argimon S."/>
            <person name="Zhang W."/>
            <person name="Yang X."/>
            <person name="Jeffery I.B."/>
            <person name="Cooney J.C."/>
            <person name="Kagawa T.F."/>
            <person name="Liu W."/>
            <person name="Song Y."/>
            <person name="Salvetti E."/>
            <person name="Wrobel A."/>
            <person name="Rasinkangas P."/>
            <person name="Parkhill J."/>
            <person name="Rea M.C."/>
            <person name="O'Sullivan O."/>
            <person name="Ritari J."/>
            <person name="Douillard F.P."/>
            <person name="Paul Ross R."/>
            <person name="Yang R."/>
            <person name="Briner A.E."/>
            <person name="Felis G.E."/>
            <person name="de Vos W.M."/>
            <person name="Barrangou R."/>
            <person name="Klaenhammer T.R."/>
            <person name="Caufield P.W."/>
            <person name="Cui Y."/>
            <person name="Zhang H."/>
            <person name="O'Toole P.W."/>
        </authorList>
    </citation>
    <scope>NUCLEOTIDE SEQUENCE [LARGE SCALE GENOMIC DNA]</scope>
    <source>
        <strain evidence="2 3">DSM 21115</strain>
    </source>
</reference>
<proteinExistence type="predicted"/>
<evidence type="ECO:0000256" key="1">
    <source>
        <dbReference type="SAM" id="Phobius"/>
    </source>
</evidence>
<gene>
    <name evidence="2" type="ORF">DY78_GL000170</name>
</gene>
<keyword evidence="1" id="KW-0472">Membrane</keyword>
<sequence>MYYLIGLAAFFIISEIMVAKKLVPAWLTNISAGKTIWRSVLILCGVAIIGMIFKLAIPLTILATIYLATVISNKYLTIFSKMEAGKKI</sequence>
<evidence type="ECO:0000313" key="2">
    <source>
        <dbReference type="EMBL" id="KRO27199.1"/>
    </source>
</evidence>
<feature type="transmembrane region" description="Helical" evidence="1">
    <location>
        <begin position="35"/>
        <end position="68"/>
    </location>
</feature>
<keyword evidence="1" id="KW-0812">Transmembrane</keyword>
<keyword evidence="3" id="KW-1185">Reference proteome</keyword>
<evidence type="ECO:0008006" key="4">
    <source>
        <dbReference type="Google" id="ProtNLM"/>
    </source>
</evidence>
<dbReference type="EMBL" id="AYGX02000083">
    <property type="protein sequence ID" value="KRO27199.1"/>
    <property type="molecule type" value="Genomic_DNA"/>
</dbReference>
<dbReference type="RefSeq" id="WP_024623638.1">
    <property type="nucleotide sequence ID" value="NZ_AYGX02000083.1"/>
</dbReference>
<organism evidence="2 3">
    <name type="scientific">Lactiplantibacillus fabifermentans DSM 21115</name>
    <dbReference type="NCBI Taxonomy" id="1413187"/>
    <lineage>
        <taxon>Bacteria</taxon>
        <taxon>Bacillati</taxon>
        <taxon>Bacillota</taxon>
        <taxon>Bacilli</taxon>
        <taxon>Lactobacillales</taxon>
        <taxon>Lactobacillaceae</taxon>
        <taxon>Lactiplantibacillus</taxon>
    </lineage>
</organism>
<evidence type="ECO:0000313" key="3">
    <source>
        <dbReference type="Proteomes" id="UP000050920"/>
    </source>
</evidence>
<protein>
    <recommendedName>
        <fullName evidence="4">Integral membrane protein</fullName>
    </recommendedName>
</protein>
<dbReference type="Proteomes" id="UP000050920">
    <property type="component" value="Unassembled WGS sequence"/>
</dbReference>